<sequence length="92" mass="10868">MNTGNHSFFKKRLSFHFQLNLTTLTLSPNRIYHIPYLLTSPLLKSQFPMSKPVKPMLFILKKEYSLAVGKSLTMESKLQKQRRRRLIQCDEL</sequence>
<name>A0A1Y0AZQ8_9LAMI</name>
<keyword evidence="1" id="KW-0496">Mitochondrion</keyword>
<organism evidence="1">
    <name type="scientific">Utricularia reniformis</name>
    <dbReference type="NCBI Taxonomy" id="192314"/>
    <lineage>
        <taxon>Eukaryota</taxon>
        <taxon>Viridiplantae</taxon>
        <taxon>Streptophyta</taxon>
        <taxon>Embryophyta</taxon>
        <taxon>Tracheophyta</taxon>
        <taxon>Spermatophyta</taxon>
        <taxon>Magnoliopsida</taxon>
        <taxon>eudicotyledons</taxon>
        <taxon>Gunneridae</taxon>
        <taxon>Pentapetalae</taxon>
        <taxon>asterids</taxon>
        <taxon>lamiids</taxon>
        <taxon>Lamiales</taxon>
        <taxon>Lentibulariaceae</taxon>
        <taxon>Utricularia</taxon>
    </lineage>
</organism>
<protein>
    <submittedName>
        <fullName evidence="1">Uncharacterized protein</fullName>
    </submittedName>
</protein>
<geneLocation type="mitochondrion" evidence="1"/>
<dbReference type="AlphaFoldDB" id="A0A1Y0AZQ8"/>
<accession>A0A1Y0AZQ8</accession>
<evidence type="ECO:0000313" key="1">
    <source>
        <dbReference type="EMBL" id="ART30666.1"/>
    </source>
</evidence>
<reference evidence="1" key="1">
    <citation type="submission" date="2017-03" db="EMBL/GenBank/DDBJ databases">
        <title>The mitochondrial genome of the carnivorous plant Utricularia reniformis (Lentibulariaceae): structure, comparative analysis and evolutionary landmarks.</title>
        <authorList>
            <person name="Silva S.R."/>
            <person name="Alvarenga D.O."/>
            <person name="Michael T.P."/>
            <person name="Miranda V.F.O."/>
            <person name="Varani A.M."/>
        </authorList>
    </citation>
    <scope>NUCLEOTIDE SEQUENCE</scope>
</reference>
<gene>
    <name evidence="1" type="ORF">AEK19_MT0396</name>
</gene>
<dbReference type="InterPro" id="IPR001611">
    <property type="entry name" value="Leu-rich_rpt"/>
</dbReference>
<dbReference type="EMBL" id="KY774314">
    <property type="protein sequence ID" value="ART30666.1"/>
    <property type="molecule type" value="Genomic_DNA"/>
</dbReference>
<proteinExistence type="predicted"/>
<dbReference type="PROSITE" id="PS51450">
    <property type="entry name" value="LRR"/>
    <property type="match status" value="1"/>
</dbReference>